<dbReference type="PANTHER" id="PTHR44846">
    <property type="entry name" value="MANNOSYL-D-GLYCERATE TRANSPORT/METABOLISM SYSTEM REPRESSOR MNGR-RELATED"/>
    <property type="match status" value="1"/>
</dbReference>
<evidence type="ECO:0000259" key="4">
    <source>
        <dbReference type="PROSITE" id="PS50949"/>
    </source>
</evidence>
<keyword evidence="3" id="KW-0804">Transcription</keyword>
<dbReference type="InterPro" id="IPR000524">
    <property type="entry name" value="Tscrpt_reg_HTH_GntR"/>
</dbReference>
<keyword evidence="1" id="KW-0805">Transcription regulation</keyword>
<dbReference type="SUPFAM" id="SSF46785">
    <property type="entry name" value="Winged helix' DNA-binding domain"/>
    <property type="match status" value="1"/>
</dbReference>
<dbReference type="RefSeq" id="WP_344515367.1">
    <property type="nucleotide sequence ID" value="NZ_BAAAQD010000055.1"/>
</dbReference>
<name>A0ABN2DG79_9ACTN</name>
<evidence type="ECO:0000256" key="1">
    <source>
        <dbReference type="ARBA" id="ARBA00023015"/>
    </source>
</evidence>
<evidence type="ECO:0000313" key="6">
    <source>
        <dbReference type="Proteomes" id="UP001501470"/>
    </source>
</evidence>
<dbReference type="InterPro" id="IPR036390">
    <property type="entry name" value="WH_DNA-bd_sf"/>
</dbReference>
<accession>A0ABN2DG79</accession>
<gene>
    <name evidence="5" type="ORF">GCM10009827_116740</name>
</gene>
<dbReference type="CDD" id="cd07377">
    <property type="entry name" value="WHTH_GntR"/>
    <property type="match status" value="1"/>
</dbReference>
<proteinExistence type="predicted"/>
<protein>
    <recommendedName>
        <fullName evidence="4">HTH gntR-type domain-containing protein</fullName>
    </recommendedName>
</protein>
<reference evidence="5 6" key="1">
    <citation type="journal article" date="2019" name="Int. J. Syst. Evol. Microbiol.">
        <title>The Global Catalogue of Microorganisms (GCM) 10K type strain sequencing project: providing services to taxonomists for standard genome sequencing and annotation.</title>
        <authorList>
            <consortium name="The Broad Institute Genomics Platform"/>
            <consortium name="The Broad Institute Genome Sequencing Center for Infectious Disease"/>
            <person name="Wu L."/>
            <person name="Ma J."/>
        </authorList>
    </citation>
    <scope>NUCLEOTIDE SEQUENCE [LARGE SCALE GENOMIC DNA]</scope>
    <source>
        <strain evidence="5 6">JCM 15933</strain>
    </source>
</reference>
<evidence type="ECO:0000256" key="2">
    <source>
        <dbReference type="ARBA" id="ARBA00023125"/>
    </source>
</evidence>
<dbReference type="Proteomes" id="UP001501470">
    <property type="component" value="Unassembled WGS sequence"/>
</dbReference>
<dbReference type="InterPro" id="IPR036388">
    <property type="entry name" value="WH-like_DNA-bd_sf"/>
</dbReference>
<dbReference type="Gene3D" id="1.10.10.10">
    <property type="entry name" value="Winged helix-like DNA-binding domain superfamily/Winged helix DNA-binding domain"/>
    <property type="match status" value="1"/>
</dbReference>
<keyword evidence="2" id="KW-0238">DNA-binding</keyword>
<feature type="domain" description="HTH gntR-type" evidence="4">
    <location>
        <begin position="17"/>
        <end position="85"/>
    </location>
</feature>
<dbReference type="PROSITE" id="PS50949">
    <property type="entry name" value="HTH_GNTR"/>
    <property type="match status" value="1"/>
</dbReference>
<dbReference type="Pfam" id="PF00392">
    <property type="entry name" value="GntR"/>
    <property type="match status" value="1"/>
</dbReference>
<dbReference type="InterPro" id="IPR050679">
    <property type="entry name" value="Bact_HTH_transcr_reg"/>
</dbReference>
<dbReference type="PANTHER" id="PTHR44846:SF17">
    <property type="entry name" value="GNTR-FAMILY TRANSCRIPTIONAL REGULATOR"/>
    <property type="match status" value="1"/>
</dbReference>
<dbReference type="SMART" id="SM00345">
    <property type="entry name" value="HTH_GNTR"/>
    <property type="match status" value="1"/>
</dbReference>
<evidence type="ECO:0000256" key="3">
    <source>
        <dbReference type="ARBA" id="ARBA00023163"/>
    </source>
</evidence>
<evidence type="ECO:0000313" key="5">
    <source>
        <dbReference type="EMBL" id="GAA1575552.1"/>
    </source>
</evidence>
<organism evidence="5 6">
    <name type="scientific">Dactylosporangium maewongense</name>
    <dbReference type="NCBI Taxonomy" id="634393"/>
    <lineage>
        <taxon>Bacteria</taxon>
        <taxon>Bacillati</taxon>
        <taxon>Actinomycetota</taxon>
        <taxon>Actinomycetes</taxon>
        <taxon>Micromonosporales</taxon>
        <taxon>Micromonosporaceae</taxon>
        <taxon>Dactylosporangium</taxon>
    </lineage>
</organism>
<comment type="caution">
    <text evidence="5">The sequence shown here is derived from an EMBL/GenBank/DDBJ whole genome shotgun (WGS) entry which is preliminary data.</text>
</comment>
<sequence>MFSAALVAEDRGVPAIPMSSGQIVDDLAARIRSGEYVPGTQLPTYASLADLYDVSPATIAIVIRILRERGLVVGVPGRGTFVAES</sequence>
<keyword evidence="6" id="KW-1185">Reference proteome</keyword>
<dbReference type="EMBL" id="BAAAQD010000055">
    <property type="protein sequence ID" value="GAA1575552.1"/>
    <property type="molecule type" value="Genomic_DNA"/>
</dbReference>